<keyword evidence="3 9" id="KW-0479">Metal-binding</keyword>
<dbReference type="CDD" id="cd14843">
    <property type="entry name" value="D-Ala-D-Ala_dipeptidase_like"/>
    <property type="match status" value="1"/>
</dbReference>
<dbReference type="InterPro" id="IPR000755">
    <property type="entry name" value="A_A_dipeptidase"/>
</dbReference>
<name>A0ABR9VRI7_9SYNC</name>
<accession>A0ABR9VRI7</accession>
<dbReference type="Proteomes" id="UP000658720">
    <property type="component" value="Unassembled WGS sequence"/>
</dbReference>
<dbReference type="PANTHER" id="PTHR43126">
    <property type="entry name" value="D-ALANYL-D-ALANINE DIPEPTIDASE"/>
    <property type="match status" value="1"/>
</dbReference>
<protein>
    <recommendedName>
        <fullName evidence="9 10">D-alanyl-D-alanine dipeptidase</fullName>
        <shortName evidence="9 10">D-Ala-D-Ala dipeptidase</shortName>
        <ecNumber evidence="9 10">3.4.13.22</ecNumber>
    </recommendedName>
</protein>
<feature type="site" description="Transition state stabilizer" evidence="9">
    <location>
        <position position="78"/>
    </location>
</feature>
<evidence type="ECO:0000256" key="8">
    <source>
        <dbReference type="ARBA" id="ARBA00023316"/>
    </source>
</evidence>
<evidence type="ECO:0000256" key="4">
    <source>
        <dbReference type="ARBA" id="ARBA00022801"/>
    </source>
</evidence>
<feature type="binding site" evidence="9">
    <location>
        <position position="134"/>
    </location>
    <ligand>
        <name>Zn(2+)</name>
        <dbReference type="ChEBI" id="CHEBI:29105"/>
        <note>catalytic</note>
    </ligand>
</feature>
<evidence type="ECO:0000313" key="12">
    <source>
        <dbReference type="Proteomes" id="UP000658720"/>
    </source>
</evidence>
<proteinExistence type="inferred from homology"/>
<dbReference type="HAMAP" id="MF_01924">
    <property type="entry name" value="A_A_dipeptidase"/>
    <property type="match status" value="1"/>
</dbReference>
<dbReference type="PIRSF" id="PIRSF026671">
    <property type="entry name" value="AA_dipeptidase"/>
    <property type="match status" value="1"/>
</dbReference>
<dbReference type="EMBL" id="JADEVV010000020">
    <property type="protein sequence ID" value="MBE9253937.1"/>
    <property type="molecule type" value="Genomic_DNA"/>
</dbReference>
<dbReference type="SUPFAM" id="SSF55166">
    <property type="entry name" value="Hedgehog/DD-peptidase"/>
    <property type="match status" value="1"/>
</dbReference>
<reference evidence="11 12" key="1">
    <citation type="submission" date="2020-10" db="EMBL/GenBank/DDBJ databases">
        <authorList>
            <person name="Castelo-Branco R."/>
            <person name="Eusebio N."/>
            <person name="Adriana R."/>
            <person name="Vieira A."/>
            <person name="Brugerolle De Fraissinette N."/>
            <person name="Rezende De Castro R."/>
            <person name="Schneider M.P."/>
            <person name="Vasconcelos V."/>
            <person name="Leao P.N."/>
        </authorList>
    </citation>
    <scope>NUCLEOTIDE SEQUENCE [LARGE SCALE GENOMIC DNA]</scope>
    <source>
        <strain evidence="11 12">LEGE 00031</strain>
    </source>
</reference>
<keyword evidence="5 9" id="KW-0862">Zinc</keyword>
<dbReference type="InterPro" id="IPR009045">
    <property type="entry name" value="Zn_M74/Hedgehog-like"/>
</dbReference>
<evidence type="ECO:0000256" key="5">
    <source>
        <dbReference type="ARBA" id="ARBA00022833"/>
    </source>
</evidence>
<keyword evidence="8 10" id="KW-0961">Cell wall biogenesis/degradation</keyword>
<evidence type="ECO:0000256" key="2">
    <source>
        <dbReference type="ARBA" id="ARBA00022670"/>
    </source>
</evidence>
<evidence type="ECO:0000256" key="3">
    <source>
        <dbReference type="ARBA" id="ARBA00022723"/>
    </source>
</evidence>
<evidence type="ECO:0000256" key="10">
    <source>
        <dbReference type="PIRNR" id="PIRNR026671"/>
    </source>
</evidence>
<comment type="cofactor">
    <cofactor evidence="9">
        <name>Zn(2+)</name>
        <dbReference type="ChEBI" id="CHEBI:29105"/>
    </cofactor>
    <text evidence="9">Binds 1 zinc ion per subunit.</text>
</comment>
<evidence type="ECO:0000256" key="7">
    <source>
        <dbReference type="ARBA" id="ARBA00023049"/>
    </source>
</evidence>
<gene>
    <name evidence="11" type="ORF">IQ217_08785</name>
</gene>
<keyword evidence="2 9" id="KW-0645">Protease</keyword>
<dbReference type="Pfam" id="PF01427">
    <property type="entry name" value="Peptidase_M15"/>
    <property type="match status" value="1"/>
</dbReference>
<feature type="binding site" evidence="9">
    <location>
        <position position="212"/>
    </location>
    <ligand>
        <name>Zn(2+)</name>
        <dbReference type="ChEBI" id="CHEBI:29105"/>
        <note>catalytic</note>
    </ligand>
</feature>
<keyword evidence="6 9" id="KW-0224">Dipeptidase</keyword>
<feature type="binding site" evidence="9">
    <location>
        <position position="141"/>
    </location>
    <ligand>
        <name>Zn(2+)</name>
        <dbReference type="ChEBI" id="CHEBI:29105"/>
        <note>catalytic</note>
    </ligand>
</feature>
<dbReference type="RefSeq" id="WP_194019657.1">
    <property type="nucleotide sequence ID" value="NZ_JADEVV010000020.1"/>
</dbReference>
<feature type="active site" description="Proton donor/acceptor" evidence="9">
    <location>
        <position position="209"/>
    </location>
</feature>
<keyword evidence="4 9" id="KW-0378">Hydrolase</keyword>
<comment type="catalytic activity">
    <reaction evidence="1 9 10">
        <text>D-alanyl-D-alanine + H2O = 2 D-alanine</text>
        <dbReference type="Rhea" id="RHEA:20661"/>
        <dbReference type="ChEBI" id="CHEBI:15377"/>
        <dbReference type="ChEBI" id="CHEBI:57416"/>
        <dbReference type="ChEBI" id="CHEBI:57822"/>
        <dbReference type="EC" id="3.4.13.22"/>
    </reaction>
</comment>
<evidence type="ECO:0000256" key="1">
    <source>
        <dbReference type="ARBA" id="ARBA00001362"/>
    </source>
</evidence>
<dbReference type="EC" id="3.4.13.22" evidence="9 10"/>
<evidence type="ECO:0000256" key="6">
    <source>
        <dbReference type="ARBA" id="ARBA00022997"/>
    </source>
</evidence>
<evidence type="ECO:0000256" key="9">
    <source>
        <dbReference type="HAMAP-Rule" id="MF_01924"/>
    </source>
</evidence>
<keyword evidence="12" id="KW-1185">Reference proteome</keyword>
<keyword evidence="7 9" id="KW-0482">Metalloprotease</keyword>
<organism evidence="11 12">
    <name type="scientific">Synechocystis salina LEGE 00031</name>
    <dbReference type="NCBI Taxonomy" id="1828736"/>
    <lineage>
        <taxon>Bacteria</taxon>
        <taxon>Bacillati</taxon>
        <taxon>Cyanobacteriota</taxon>
        <taxon>Cyanophyceae</taxon>
        <taxon>Synechococcales</taxon>
        <taxon>Merismopediaceae</taxon>
        <taxon>Synechocystis</taxon>
    </lineage>
</organism>
<dbReference type="PANTHER" id="PTHR43126:SF2">
    <property type="entry name" value="D-ALANYL-D-ALANINE DIPEPTIDASE"/>
    <property type="match status" value="1"/>
</dbReference>
<comment type="similarity">
    <text evidence="9 10">Belongs to the peptidase M15D family.</text>
</comment>
<comment type="caution">
    <text evidence="11">The sequence shown here is derived from an EMBL/GenBank/DDBJ whole genome shotgun (WGS) entry which is preliminary data.</text>
</comment>
<comment type="function">
    <text evidence="9 10">Catalyzes hydrolysis of the D-alanyl-D-alanine dipeptide.</text>
</comment>
<sequence length="241" mass="27507">MKPYLAVPIEDCGEPLAPINLEGVKLLKPHPYEILGADYQGRSPYVLRTGVLKRLGQARLTLADIKPTWEILVFDAYRPIAVQQFMVDHTFAEIVARDGLQGQSLTPEQRENIYQQVYQIWAVPSSNPLTPPPHSTGAALDITLLDGSGQPVNMGGEIDELSARSQPNYYQTAQAESDSQKEEFKLYQQRRELLNTMMESAGFLRHPGEWWHFSLGDQLWAWQYNQHHPDRQKIAYYGRVE</sequence>
<dbReference type="Gene3D" id="3.30.1380.10">
    <property type="match status" value="1"/>
</dbReference>
<evidence type="ECO:0000313" key="11">
    <source>
        <dbReference type="EMBL" id="MBE9253937.1"/>
    </source>
</evidence>